<sequence length="220" mass="23688">MAAGANPMDPLSSSDARIRDEFHLQVRQYGHDLGAFVSAELGRPPSGLSITLETIEWPESQVNWTWFVGSADSDIERAVLRFFQTEIGKRALNADGVEFKVASAPLRPPSNQADHRLYPAGYTTATAPLQGGQEVVIAAESASLPLSHVCVATATDGWLQVSPYTDLAQVLVVKPQNEQANADLRYLGGWVVSPTTSTVHGHIAAIVGNRGYLVAPLGWR</sequence>
<proteinExistence type="predicted"/>
<evidence type="ECO:0000313" key="2">
    <source>
        <dbReference type="Proteomes" id="UP000724584"/>
    </source>
</evidence>
<gene>
    <name evidence="1" type="ORF">F5144DRAFT_574291</name>
</gene>
<organism evidence="1 2">
    <name type="scientific">Chaetomium tenue</name>
    <dbReference type="NCBI Taxonomy" id="1854479"/>
    <lineage>
        <taxon>Eukaryota</taxon>
        <taxon>Fungi</taxon>
        <taxon>Dikarya</taxon>
        <taxon>Ascomycota</taxon>
        <taxon>Pezizomycotina</taxon>
        <taxon>Sordariomycetes</taxon>
        <taxon>Sordariomycetidae</taxon>
        <taxon>Sordariales</taxon>
        <taxon>Chaetomiaceae</taxon>
        <taxon>Chaetomium</taxon>
    </lineage>
</organism>
<keyword evidence="2" id="KW-1185">Reference proteome</keyword>
<reference evidence="1 2" key="1">
    <citation type="journal article" date="2021" name="Nat. Commun.">
        <title>Genetic determinants of endophytism in the Arabidopsis root mycobiome.</title>
        <authorList>
            <person name="Mesny F."/>
            <person name="Miyauchi S."/>
            <person name="Thiergart T."/>
            <person name="Pickel B."/>
            <person name="Atanasova L."/>
            <person name="Karlsson M."/>
            <person name="Huettel B."/>
            <person name="Barry K.W."/>
            <person name="Haridas S."/>
            <person name="Chen C."/>
            <person name="Bauer D."/>
            <person name="Andreopoulos W."/>
            <person name="Pangilinan J."/>
            <person name="LaButti K."/>
            <person name="Riley R."/>
            <person name="Lipzen A."/>
            <person name="Clum A."/>
            <person name="Drula E."/>
            <person name="Henrissat B."/>
            <person name="Kohler A."/>
            <person name="Grigoriev I.V."/>
            <person name="Martin F.M."/>
            <person name="Hacquard S."/>
        </authorList>
    </citation>
    <scope>NUCLEOTIDE SEQUENCE [LARGE SCALE GENOMIC DNA]</scope>
    <source>
        <strain evidence="1 2">MPI-SDFR-AT-0079</strain>
    </source>
</reference>
<evidence type="ECO:0000313" key="1">
    <source>
        <dbReference type="EMBL" id="KAH6632506.1"/>
    </source>
</evidence>
<protein>
    <submittedName>
        <fullName evidence="1">Uncharacterized protein</fullName>
    </submittedName>
</protein>
<comment type="caution">
    <text evidence="1">The sequence shown here is derived from an EMBL/GenBank/DDBJ whole genome shotgun (WGS) entry which is preliminary data.</text>
</comment>
<dbReference type="EMBL" id="JAGIZQ010000004">
    <property type="protein sequence ID" value="KAH6632506.1"/>
    <property type="molecule type" value="Genomic_DNA"/>
</dbReference>
<accession>A0ACB7P8G6</accession>
<name>A0ACB7P8G6_9PEZI</name>
<dbReference type="Proteomes" id="UP000724584">
    <property type="component" value="Unassembled WGS sequence"/>
</dbReference>